<accession>G5SMM8</accession>
<sequence>MRLPCYLLSINFTRRRNKRERWRQTEEFTFKKKWHPKLSCPDAILCYLKRKNVVPEQYSDYEAESKGFYKPVIPSSRKEAFPESSLYFKDSEYINRKWRMATEDSRITQGFTSFLKELYYYLSS</sequence>
<evidence type="ECO:0000313" key="2">
    <source>
        <dbReference type="Proteomes" id="UP000003598"/>
    </source>
</evidence>
<comment type="caution">
    <text evidence="1">The sequence shown here is derived from an EMBL/GenBank/DDBJ whole genome shotgun (WGS) entry which is preliminary data.</text>
</comment>
<evidence type="ECO:0000313" key="1">
    <source>
        <dbReference type="EMBL" id="EHH01466.1"/>
    </source>
</evidence>
<dbReference type="AlphaFoldDB" id="G5SMM8"/>
<name>G5SMM8_9BACT</name>
<proteinExistence type="predicted"/>
<dbReference type="HOGENOM" id="CLU_2001647_0_0_10"/>
<dbReference type="Proteomes" id="UP000003598">
    <property type="component" value="Unassembled WGS sequence"/>
</dbReference>
<keyword evidence="2" id="KW-1185">Reference proteome</keyword>
<protein>
    <submittedName>
        <fullName evidence="1">Uncharacterized protein</fullName>
    </submittedName>
</protein>
<gene>
    <name evidence="1" type="ORF">HMPREF9441_00604</name>
</gene>
<reference evidence="1 2" key="1">
    <citation type="submission" date="2011-03" db="EMBL/GenBank/DDBJ databases">
        <authorList>
            <person name="Weinstock G."/>
            <person name="Sodergren E."/>
            <person name="Clifton S."/>
            <person name="Fulton L."/>
            <person name="Fulton B."/>
            <person name="Courtney L."/>
            <person name="Fronick C."/>
            <person name="Harrison M."/>
            <person name="Strong C."/>
            <person name="Farmer C."/>
            <person name="Delahaunty K."/>
            <person name="Markovic C."/>
            <person name="Hall O."/>
            <person name="Minx P."/>
            <person name="Tomlinson C."/>
            <person name="Mitreva M."/>
            <person name="Hou S."/>
            <person name="Chen J."/>
            <person name="Wollam A."/>
            <person name="Pepin K.H."/>
            <person name="Johnson M."/>
            <person name="Bhonagiri V."/>
            <person name="Zhang X."/>
            <person name="Suruliraj S."/>
            <person name="Warren W."/>
            <person name="Chinwalla A."/>
            <person name="Mardis E.R."/>
            <person name="Wilson R.K."/>
        </authorList>
    </citation>
    <scope>NUCLEOTIDE SEQUENCE [LARGE SCALE GENOMIC DNA]</scope>
    <source>
        <strain evidence="1 2">YIT 11840</strain>
    </source>
</reference>
<dbReference type="OrthoDB" id="1119824at2"/>
<dbReference type="EMBL" id="AFFY01000007">
    <property type="protein sequence ID" value="EHH01466.1"/>
    <property type="molecule type" value="Genomic_DNA"/>
</dbReference>
<organism evidence="1 2">
    <name type="scientific">Paraprevotella clara YIT 11840</name>
    <dbReference type="NCBI Taxonomy" id="762968"/>
    <lineage>
        <taxon>Bacteria</taxon>
        <taxon>Pseudomonadati</taxon>
        <taxon>Bacteroidota</taxon>
        <taxon>Bacteroidia</taxon>
        <taxon>Bacteroidales</taxon>
        <taxon>Prevotellaceae</taxon>
        <taxon>Paraprevotella</taxon>
    </lineage>
</organism>